<evidence type="ECO:0000256" key="1">
    <source>
        <dbReference type="SAM" id="SignalP"/>
    </source>
</evidence>
<feature type="chain" id="PRO_5041948548" description="Sulfotransferase" evidence="1">
    <location>
        <begin position="23"/>
        <end position="392"/>
    </location>
</feature>
<dbReference type="Proteomes" id="UP001295423">
    <property type="component" value="Unassembled WGS sequence"/>
</dbReference>
<evidence type="ECO:0000313" key="2">
    <source>
        <dbReference type="EMBL" id="CAJ1892593.1"/>
    </source>
</evidence>
<organism evidence="2 3">
    <name type="scientific">Cylindrotheca closterium</name>
    <dbReference type="NCBI Taxonomy" id="2856"/>
    <lineage>
        <taxon>Eukaryota</taxon>
        <taxon>Sar</taxon>
        <taxon>Stramenopiles</taxon>
        <taxon>Ochrophyta</taxon>
        <taxon>Bacillariophyta</taxon>
        <taxon>Bacillariophyceae</taxon>
        <taxon>Bacillariophycidae</taxon>
        <taxon>Bacillariales</taxon>
        <taxon>Bacillariaceae</taxon>
        <taxon>Cylindrotheca</taxon>
    </lineage>
</organism>
<comment type="caution">
    <text evidence="2">The sequence shown here is derived from an EMBL/GenBank/DDBJ whole genome shotgun (WGS) entry which is preliminary data.</text>
</comment>
<keyword evidence="1" id="KW-0732">Signal</keyword>
<evidence type="ECO:0008006" key="4">
    <source>
        <dbReference type="Google" id="ProtNLM"/>
    </source>
</evidence>
<keyword evidence="3" id="KW-1185">Reference proteome</keyword>
<dbReference type="EMBL" id="CAKOGP040000001">
    <property type="protein sequence ID" value="CAJ1892593.1"/>
    <property type="molecule type" value="Genomic_DNA"/>
</dbReference>
<gene>
    <name evidence="2" type="ORF">CYCCA115_LOCUS100</name>
</gene>
<accession>A0AAD2CCA5</accession>
<evidence type="ECO:0000313" key="3">
    <source>
        <dbReference type="Proteomes" id="UP001295423"/>
    </source>
</evidence>
<name>A0AAD2CCA5_9STRA</name>
<dbReference type="AlphaFoldDB" id="A0AAD2CCA5"/>
<proteinExistence type="predicted"/>
<reference evidence="2" key="1">
    <citation type="submission" date="2023-08" db="EMBL/GenBank/DDBJ databases">
        <authorList>
            <person name="Audoor S."/>
            <person name="Bilcke G."/>
        </authorList>
    </citation>
    <scope>NUCLEOTIDE SEQUENCE</scope>
</reference>
<dbReference type="InterPro" id="IPR027417">
    <property type="entry name" value="P-loop_NTPase"/>
</dbReference>
<sequence>MRKAVKLTTVLALLVVLTVAWSWTAISLTRKTDSNVPLQELPLANGSNIQSRAALYANRTMIFVHIGKTGGETIKWRLQVICDLRGSKRKKARCKDQFSLGESLLSRRVIGYTHCGSRRPRKSMELATSFLFSIRDPIDRLVSWFQYMHPLNCWPERPSGACNLKRDTTTTWGVDFFQTCFPTMDRLLDVLQQQHSSSSSMLLSSLTGSTDKEAADCATMVIRALEGNGPRVQSNHLYFNYFYNYNRTILEYPERDVWVVRQESLWPDLKQIETLLGGDGSRKFEHEGPIITHASEKFLYKVQAAKLNAAHLPAVCCVMRDEILVYAYLLHHAVNLEPTQKQTSMKNLLVKCGTDSLHTLSNTCGWRKPKGNNDGNVVRRLEELWPMLDVKF</sequence>
<feature type="signal peptide" evidence="1">
    <location>
        <begin position="1"/>
        <end position="22"/>
    </location>
</feature>
<dbReference type="Gene3D" id="3.40.50.300">
    <property type="entry name" value="P-loop containing nucleotide triphosphate hydrolases"/>
    <property type="match status" value="1"/>
</dbReference>
<protein>
    <recommendedName>
        <fullName evidence="4">Sulfotransferase</fullName>
    </recommendedName>
</protein>